<evidence type="ECO:0000313" key="10">
    <source>
        <dbReference type="EMBL" id="EDY21763.1"/>
    </source>
</evidence>
<evidence type="ECO:0000259" key="8">
    <source>
        <dbReference type="Pfam" id="PF02601"/>
    </source>
</evidence>
<dbReference type="PANTHER" id="PTHR30008">
    <property type="entry name" value="EXODEOXYRIBONUCLEASE 7 LARGE SUBUNIT"/>
    <property type="match status" value="1"/>
</dbReference>
<dbReference type="Pfam" id="PF02601">
    <property type="entry name" value="Exonuc_VII_L"/>
    <property type="match status" value="1"/>
</dbReference>
<dbReference type="InterPro" id="IPR020579">
    <property type="entry name" value="Exonuc_VII_lsu_C"/>
</dbReference>
<comment type="subcellular location">
    <subcellularLocation>
        <location evidence="5 6">Cytoplasm</location>
    </subcellularLocation>
</comment>
<evidence type="ECO:0000256" key="7">
    <source>
        <dbReference type="SAM" id="Coils"/>
    </source>
</evidence>
<keyword evidence="7" id="KW-0175">Coiled coil</keyword>
<keyword evidence="4 5" id="KW-0269">Exonuclease</keyword>
<dbReference type="HAMAP" id="MF_00378">
    <property type="entry name" value="Exonuc_7_L"/>
    <property type="match status" value="1"/>
</dbReference>
<dbReference type="GO" id="GO:0006308">
    <property type="term" value="P:DNA catabolic process"/>
    <property type="evidence" value="ECO:0007669"/>
    <property type="project" value="UniProtKB-UniRule"/>
</dbReference>
<feature type="domain" description="Exonuclease VII large subunit C-terminal" evidence="8">
    <location>
        <begin position="136"/>
        <end position="455"/>
    </location>
</feature>
<dbReference type="EC" id="3.1.11.6" evidence="5"/>
<dbReference type="Pfam" id="PF13742">
    <property type="entry name" value="tRNA_anti_2"/>
    <property type="match status" value="1"/>
</dbReference>
<gene>
    <name evidence="5" type="primary">xseA</name>
    <name evidence="10" type="ORF">CfE428DRAFT_1008</name>
</gene>
<dbReference type="GO" id="GO:0005737">
    <property type="term" value="C:cytoplasm"/>
    <property type="evidence" value="ECO:0007669"/>
    <property type="project" value="UniProtKB-SubCell"/>
</dbReference>
<evidence type="ECO:0000256" key="2">
    <source>
        <dbReference type="ARBA" id="ARBA00022722"/>
    </source>
</evidence>
<dbReference type="Proteomes" id="UP000005824">
    <property type="component" value="Unassembled WGS sequence"/>
</dbReference>
<dbReference type="InterPro" id="IPR025824">
    <property type="entry name" value="OB-fold_nuc-bd_dom"/>
</dbReference>
<evidence type="ECO:0000256" key="5">
    <source>
        <dbReference type="HAMAP-Rule" id="MF_00378"/>
    </source>
</evidence>
<organism evidence="10 11">
    <name type="scientific">Chthoniobacter flavus Ellin428</name>
    <dbReference type="NCBI Taxonomy" id="497964"/>
    <lineage>
        <taxon>Bacteria</taxon>
        <taxon>Pseudomonadati</taxon>
        <taxon>Verrucomicrobiota</taxon>
        <taxon>Spartobacteria</taxon>
        <taxon>Chthoniobacterales</taxon>
        <taxon>Chthoniobacteraceae</taxon>
        <taxon>Chthoniobacter</taxon>
    </lineage>
</organism>
<dbReference type="GO" id="GO:0009318">
    <property type="term" value="C:exodeoxyribonuclease VII complex"/>
    <property type="evidence" value="ECO:0007669"/>
    <property type="project" value="UniProtKB-UniRule"/>
</dbReference>
<comment type="function">
    <text evidence="5">Bidirectionally degrades single-stranded DNA into large acid-insoluble oligonucleotides, which are then degraded further into small acid-soluble oligonucleotides.</text>
</comment>
<keyword evidence="3 5" id="KW-0378">Hydrolase</keyword>
<dbReference type="CDD" id="cd04489">
    <property type="entry name" value="ExoVII_LU_OBF"/>
    <property type="match status" value="1"/>
</dbReference>
<evidence type="ECO:0000313" key="11">
    <source>
        <dbReference type="Proteomes" id="UP000005824"/>
    </source>
</evidence>
<name>B4CWH1_9BACT</name>
<dbReference type="eggNOG" id="COG1570">
    <property type="taxonomic scope" value="Bacteria"/>
</dbReference>
<dbReference type="NCBIfam" id="TIGR00237">
    <property type="entry name" value="xseA"/>
    <property type="match status" value="1"/>
</dbReference>
<comment type="caution">
    <text evidence="10">The sequence shown here is derived from an EMBL/GenBank/DDBJ whole genome shotgun (WGS) entry which is preliminary data.</text>
</comment>
<keyword evidence="1 5" id="KW-0963">Cytoplasm</keyword>
<feature type="coiled-coil region" evidence="7">
    <location>
        <begin position="342"/>
        <end position="407"/>
    </location>
</feature>
<accession>B4CWH1</accession>
<proteinExistence type="inferred from homology"/>
<dbReference type="GO" id="GO:0008855">
    <property type="term" value="F:exodeoxyribonuclease VII activity"/>
    <property type="evidence" value="ECO:0007669"/>
    <property type="project" value="UniProtKB-UniRule"/>
</dbReference>
<dbReference type="FunCoup" id="B4CWH1">
    <property type="interactions" value="280"/>
</dbReference>
<evidence type="ECO:0000256" key="3">
    <source>
        <dbReference type="ARBA" id="ARBA00022801"/>
    </source>
</evidence>
<dbReference type="EMBL" id="ABVL01000002">
    <property type="protein sequence ID" value="EDY21763.1"/>
    <property type="molecule type" value="Genomic_DNA"/>
</dbReference>
<evidence type="ECO:0000256" key="4">
    <source>
        <dbReference type="ARBA" id="ARBA00022839"/>
    </source>
</evidence>
<evidence type="ECO:0000256" key="6">
    <source>
        <dbReference type="RuleBase" id="RU004355"/>
    </source>
</evidence>
<evidence type="ECO:0000259" key="9">
    <source>
        <dbReference type="Pfam" id="PF13742"/>
    </source>
</evidence>
<feature type="domain" description="OB-fold nucleic acid binding" evidence="9">
    <location>
        <begin position="19"/>
        <end position="112"/>
    </location>
</feature>
<sequence>MSVDLFGSPEPAREEPRVLSVSELTRAVRATLEDHIGQVWVEGEISNYRKQPSGHQYFTLKDEQSQVACVWFARGGLRMKQVALSDGMHVQVRGALTVYEARGQYQLNVQTVQAAGAGLLQAKFEALKRKLEAEGLFDPERKRPLPRFPMTIGLVTSSNAAALRDMLNILARRAPWVRVVINPVRVQGQGAAQEIAGAIAEFNDLKEQGILPLDVIVVGRGGGSIEDLWEFNEEIVARAIVQSAVPVVSAVGHEIDFTIADFAADLRAPTPSAAAELIVPDGEALRRYFVESRARLQRCAAGLLLRERNRLTYLSRVASPQTLLRTLREYTQRVDMAGEILRRTIQEQRLAAERRLLDLRARLREHLPDRHLPLYRHRLAAAQTRLANCARANLQKLQQRFAHAETLLKALSPDATLARGYSITSVQGGAIIRSAKDVAPQTKLTTRLKDGTIDSVVE</sequence>
<evidence type="ECO:0000256" key="1">
    <source>
        <dbReference type="ARBA" id="ARBA00022490"/>
    </source>
</evidence>
<dbReference type="STRING" id="497964.CfE428DRAFT_1008"/>
<reference evidence="10 11" key="1">
    <citation type="journal article" date="2011" name="J. Bacteriol.">
        <title>Genome sequence of Chthoniobacter flavus Ellin428, an aerobic heterotrophic soil bacterium.</title>
        <authorList>
            <person name="Kant R."/>
            <person name="van Passel M.W."/>
            <person name="Palva A."/>
            <person name="Lucas S."/>
            <person name="Lapidus A."/>
            <person name="Glavina Del Rio T."/>
            <person name="Dalin E."/>
            <person name="Tice H."/>
            <person name="Bruce D."/>
            <person name="Goodwin L."/>
            <person name="Pitluck S."/>
            <person name="Larimer F.W."/>
            <person name="Land M.L."/>
            <person name="Hauser L."/>
            <person name="Sangwan P."/>
            <person name="de Vos W.M."/>
            <person name="Janssen P.H."/>
            <person name="Smidt H."/>
        </authorList>
    </citation>
    <scope>NUCLEOTIDE SEQUENCE [LARGE SCALE GENOMIC DNA]</scope>
    <source>
        <strain evidence="10 11">Ellin428</strain>
    </source>
</reference>
<keyword evidence="2 5" id="KW-0540">Nuclease</keyword>
<comment type="subunit">
    <text evidence="5">Heterooligomer composed of large and small subunits.</text>
</comment>
<comment type="similarity">
    <text evidence="5 6">Belongs to the XseA family.</text>
</comment>
<protein>
    <recommendedName>
        <fullName evidence="5">Exodeoxyribonuclease 7 large subunit</fullName>
        <ecNumber evidence="5">3.1.11.6</ecNumber>
    </recommendedName>
    <alternativeName>
        <fullName evidence="5">Exodeoxyribonuclease VII large subunit</fullName>
        <shortName evidence="5">Exonuclease VII large subunit</shortName>
    </alternativeName>
</protein>
<comment type="catalytic activity">
    <reaction evidence="5 6">
        <text>Exonucleolytic cleavage in either 5'- to 3'- or 3'- to 5'-direction to yield nucleoside 5'-phosphates.</text>
        <dbReference type="EC" id="3.1.11.6"/>
    </reaction>
</comment>
<keyword evidence="11" id="KW-1185">Reference proteome</keyword>
<dbReference type="GO" id="GO:0003676">
    <property type="term" value="F:nucleic acid binding"/>
    <property type="evidence" value="ECO:0007669"/>
    <property type="project" value="InterPro"/>
</dbReference>
<dbReference type="InterPro" id="IPR003753">
    <property type="entry name" value="Exonuc_VII_L"/>
</dbReference>
<dbReference type="AlphaFoldDB" id="B4CWH1"/>
<dbReference type="InParanoid" id="B4CWH1"/>
<dbReference type="RefSeq" id="WP_006978335.1">
    <property type="nucleotide sequence ID" value="NZ_ABVL01000002.1"/>
</dbReference>
<dbReference type="PANTHER" id="PTHR30008:SF0">
    <property type="entry name" value="EXODEOXYRIBONUCLEASE 7 LARGE SUBUNIT"/>
    <property type="match status" value="1"/>
</dbReference>